<dbReference type="NCBIfam" id="TIGR01292">
    <property type="entry name" value="TRX_reduct"/>
    <property type="match status" value="1"/>
</dbReference>
<comment type="similarity">
    <text evidence="1 7">Belongs to the class-II pyridine nucleotide-disulfide oxidoreductase family.</text>
</comment>
<dbReference type="PANTHER" id="PTHR48105">
    <property type="entry name" value="THIOREDOXIN REDUCTASE 1-RELATED-RELATED"/>
    <property type="match status" value="1"/>
</dbReference>
<comment type="subunit">
    <text evidence="7">Homodimer.</text>
</comment>
<evidence type="ECO:0000313" key="11">
    <source>
        <dbReference type="Proteomes" id="UP000825483"/>
    </source>
</evidence>
<name>A0A9R1C978_9BACT</name>
<keyword evidence="2 7" id="KW-0285">Flavoprotein</keyword>
<dbReference type="GO" id="GO:0019430">
    <property type="term" value="P:removal of superoxide radicals"/>
    <property type="evidence" value="ECO:0007669"/>
    <property type="project" value="UniProtKB-UniRule"/>
</dbReference>
<dbReference type="Gene3D" id="3.50.50.60">
    <property type="entry name" value="FAD/NAD(P)-binding domain"/>
    <property type="match status" value="2"/>
</dbReference>
<dbReference type="SUPFAM" id="SSF51905">
    <property type="entry name" value="FAD/NAD(P)-binding domain"/>
    <property type="match status" value="1"/>
</dbReference>
<dbReference type="GO" id="GO:0004791">
    <property type="term" value="F:thioredoxin-disulfide reductase (NADPH) activity"/>
    <property type="evidence" value="ECO:0007669"/>
    <property type="project" value="UniProtKB-UniRule"/>
</dbReference>
<dbReference type="GO" id="GO:0005737">
    <property type="term" value="C:cytoplasm"/>
    <property type="evidence" value="ECO:0007669"/>
    <property type="project" value="InterPro"/>
</dbReference>
<proteinExistence type="inferred from homology"/>
<keyword evidence="11" id="KW-1185">Reference proteome</keyword>
<evidence type="ECO:0000313" key="10">
    <source>
        <dbReference type="EMBL" id="GJG58393.1"/>
    </source>
</evidence>
<dbReference type="PROSITE" id="PS00573">
    <property type="entry name" value="PYRIDINE_REDOX_2"/>
    <property type="match status" value="1"/>
</dbReference>
<dbReference type="EMBL" id="BPUB01000001">
    <property type="protein sequence ID" value="GJG58393.1"/>
    <property type="molecule type" value="Genomic_DNA"/>
</dbReference>
<keyword evidence="5" id="KW-1015">Disulfide bond</keyword>
<dbReference type="Proteomes" id="UP000825483">
    <property type="component" value="Unassembled WGS sequence"/>
</dbReference>
<keyword evidence="4 7" id="KW-0560">Oxidoreductase</keyword>
<evidence type="ECO:0000256" key="1">
    <source>
        <dbReference type="ARBA" id="ARBA00009333"/>
    </source>
</evidence>
<gene>
    <name evidence="10" type="ORF">PRLR5076_12440</name>
</gene>
<evidence type="ECO:0000256" key="4">
    <source>
        <dbReference type="ARBA" id="ARBA00023002"/>
    </source>
</evidence>
<dbReference type="AlphaFoldDB" id="A0A9R1C978"/>
<dbReference type="GeneID" id="72467575"/>
<keyword evidence="6 7" id="KW-0676">Redox-active center</keyword>
<dbReference type="InterPro" id="IPR036188">
    <property type="entry name" value="FAD/NAD-bd_sf"/>
</dbReference>
<evidence type="ECO:0000256" key="8">
    <source>
        <dbReference type="RuleBase" id="RU003881"/>
    </source>
</evidence>
<feature type="domain" description="FAD/NAD(P)-binding" evidence="9">
    <location>
        <begin position="5"/>
        <end position="296"/>
    </location>
</feature>
<comment type="cofactor">
    <cofactor evidence="8">
        <name>FAD</name>
        <dbReference type="ChEBI" id="CHEBI:57692"/>
    </cofactor>
    <text evidence="8">Binds 1 FAD per subunit.</text>
</comment>
<dbReference type="InterPro" id="IPR023753">
    <property type="entry name" value="FAD/NAD-binding_dom"/>
</dbReference>
<evidence type="ECO:0000259" key="9">
    <source>
        <dbReference type="Pfam" id="PF07992"/>
    </source>
</evidence>
<comment type="catalytic activity">
    <reaction evidence="7">
        <text>[thioredoxin]-dithiol + NADP(+) = [thioredoxin]-disulfide + NADPH + H(+)</text>
        <dbReference type="Rhea" id="RHEA:20345"/>
        <dbReference type="Rhea" id="RHEA-COMP:10698"/>
        <dbReference type="Rhea" id="RHEA-COMP:10700"/>
        <dbReference type="ChEBI" id="CHEBI:15378"/>
        <dbReference type="ChEBI" id="CHEBI:29950"/>
        <dbReference type="ChEBI" id="CHEBI:50058"/>
        <dbReference type="ChEBI" id="CHEBI:57783"/>
        <dbReference type="ChEBI" id="CHEBI:58349"/>
        <dbReference type="EC" id="1.8.1.9"/>
    </reaction>
</comment>
<evidence type="ECO:0000256" key="5">
    <source>
        <dbReference type="ARBA" id="ARBA00023157"/>
    </source>
</evidence>
<protein>
    <recommendedName>
        <fullName evidence="7">Thioredoxin reductase</fullName>
        <ecNumber evidence="7">1.8.1.9</ecNumber>
    </recommendedName>
</protein>
<dbReference type="RefSeq" id="WP_223929306.1">
    <property type="nucleotide sequence ID" value="NZ_BPTU01000001.1"/>
</dbReference>
<dbReference type="InterPro" id="IPR050097">
    <property type="entry name" value="Ferredoxin-NADP_redctase_2"/>
</dbReference>
<dbReference type="PRINTS" id="PR00469">
    <property type="entry name" value="PNDRDTASEII"/>
</dbReference>
<organism evidence="10 11">
    <name type="scientific">Prevotella lacticifex</name>
    <dbReference type="NCBI Taxonomy" id="2854755"/>
    <lineage>
        <taxon>Bacteria</taxon>
        <taxon>Pseudomonadati</taxon>
        <taxon>Bacteroidota</taxon>
        <taxon>Bacteroidia</taxon>
        <taxon>Bacteroidales</taxon>
        <taxon>Prevotellaceae</taxon>
        <taxon>Prevotella</taxon>
    </lineage>
</organism>
<sequence>MDRIKCLIIGSGPAGYTAAIYAGRANLSPVLYCGLQTGGQLTTTTIVENFPGYPDGVDANQMMMDLQKQAKRFGADIRDGIITKADFSSRPFKLTTDRGVELEADSVIVATGASAKYLGLADEEKYKGEGVSACATCDGFFYRKKVVAVVGGGDTACEEASYLAGLCKKVYMIVRKPYLRASDIMKKRVAEAENIEILFETNTVGLYGENGLEGAHVVYRKGEPDEKKYDLPIDGFFLAIGHKPNTEVFSGQLELDAQGYIVTKGKTTHTSVEGVFAAGDCADPHYQQAVVAAATGAEAALDANEYLQTL</sequence>
<evidence type="ECO:0000256" key="6">
    <source>
        <dbReference type="ARBA" id="ARBA00023284"/>
    </source>
</evidence>
<keyword evidence="8" id="KW-0521">NADP</keyword>
<dbReference type="Pfam" id="PF07992">
    <property type="entry name" value="Pyr_redox_2"/>
    <property type="match status" value="1"/>
</dbReference>
<dbReference type="InterPro" id="IPR005982">
    <property type="entry name" value="Thioredox_Rdtase"/>
</dbReference>
<comment type="caution">
    <text evidence="10">The sequence shown here is derived from an EMBL/GenBank/DDBJ whole genome shotgun (WGS) entry which is preliminary data.</text>
</comment>
<evidence type="ECO:0000256" key="3">
    <source>
        <dbReference type="ARBA" id="ARBA00022827"/>
    </source>
</evidence>
<evidence type="ECO:0000256" key="7">
    <source>
        <dbReference type="RuleBase" id="RU003880"/>
    </source>
</evidence>
<keyword evidence="3 7" id="KW-0274">FAD</keyword>
<reference evidence="10" key="1">
    <citation type="journal article" date="2022" name="Int. J. Syst. Evol. Microbiol.">
        <title>Prevotella lacticifex sp. nov., isolated from the rumen of cows.</title>
        <authorList>
            <person name="Shinkai T."/>
            <person name="Ikeyama N."/>
            <person name="Kumagai M."/>
            <person name="Ohmori H."/>
            <person name="Sakamoto M."/>
            <person name="Ohkuma M."/>
            <person name="Mitsumori M."/>
        </authorList>
    </citation>
    <scope>NUCLEOTIDE SEQUENCE</scope>
    <source>
        <strain evidence="10">R5076</strain>
    </source>
</reference>
<dbReference type="InterPro" id="IPR008255">
    <property type="entry name" value="Pyr_nucl-diS_OxRdtase_2_AS"/>
</dbReference>
<evidence type="ECO:0000256" key="2">
    <source>
        <dbReference type="ARBA" id="ARBA00022630"/>
    </source>
</evidence>
<accession>A0A9R1C978</accession>
<dbReference type="EC" id="1.8.1.9" evidence="7"/>
<dbReference type="PRINTS" id="PR00368">
    <property type="entry name" value="FADPNR"/>
</dbReference>